<dbReference type="InterPro" id="IPR035985">
    <property type="entry name" value="Ubiquitin-activating_enz"/>
</dbReference>
<sequence>MNRFQRQQDLVPRERLDTLAATVIGVGAIGRQVAIQLAAVGVKHLKLVDFDTVEPTNITTQGYFEEDVGHAKVDATSALLRRIDPLLDIEPIQDRFRARHPVGNAVFCCVDSITARTAIWRSVQHRAEFWCDGRMLGEVMRVLTAADAVSRTHYATTLFAQQEAQTGACTNRSTIYCAAVAAGLMLHQFTRWLRQLPVDPDLSLNLLGSELTIV</sequence>
<dbReference type="RefSeq" id="WP_092053770.1">
    <property type="nucleotide sequence ID" value="NZ_FOQD01000016.1"/>
</dbReference>
<name>A0A1I3P1B2_9PLAN</name>
<proteinExistence type="predicted"/>
<dbReference type="PANTHER" id="PTHR43267">
    <property type="entry name" value="TRNA THREONYLCARBAMOYLADENOSINE DEHYDRATASE"/>
    <property type="match status" value="1"/>
</dbReference>
<dbReference type="EMBL" id="FOQD01000016">
    <property type="protein sequence ID" value="SFJ15239.1"/>
    <property type="molecule type" value="Genomic_DNA"/>
</dbReference>
<evidence type="ECO:0000313" key="2">
    <source>
        <dbReference type="EMBL" id="SFJ15239.1"/>
    </source>
</evidence>
<keyword evidence="2" id="KW-0808">Transferase</keyword>
<gene>
    <name evidence="2" type="ORF">SAMN05421753_1166</name>
</gene>
<dbReference type="SUPFAM" id="SSF69572">
    <property type="entry name" value="Activating enzymes of the ubiquitin-like proteins"/>
    <property type="match status" value="1"/>
</dbReference>
<reference evidence="3" key="1">
    <citation type="submission" date="2016-10" db="EMBL/GenBank/DDBJ databases">
        <authorList>
            <person name="Varghese N."/>
            <person name="Submissions S."/>
        </authorList>
    </citation>
    <scope>NUCLEOTIDE SEQUENCE [LARGE SCALE GENOMIC DNA]</scope>
    <source>
        <strain evidence="3">DSM 26348</strain>
    </source>
</reference>
<keyword evidence="3" id="KW-1185">Reference proteome</keyword>
<dbReference type="GO" id="GO:0061503">
    <property type="term" value="F:tRNA threonylcarbamoyladenosine dehydratase"/>
    <property type="evidence" value="ECO:0007669"/>
    <property type="project" value="TreeGrafter"/>
</dbReference>
<dbReference type="Gene3D" id="3.40.50.720">
    <property type="entry name" value="NAD(P)-binding Rossmann-like Domain"/>
    <property type="match status" value="1"/>
</dbReference>
<dbReference type="Proteomes" id="UP000199518">
    <property type="component" value="Unassembled WGS sequence"/>
</dbReference>
<protein>
    <submittedName>
        <fullName evidence="2">Sulfur carrier protein ThiS adenylyltransferase</fullName>
    </submittedName>
</protein>
<dbReference type="Pfam" id="PF00899">
    <property type="entry name" value="ThiF"/>
    <property type="match status" value="1"/>
</dbReference>
<evidence type="ECO:0000313" key="3">
    <source>
        <dbReference type="Proteomes" id="UP000199518"/>
    </source>
</evidence>
<dbReference type="AlphaFoldDB" id="A0A1I3P1B2"/>
<evidence type="ECO:0000259" key="1">
    <source>
        <dbReference type="Pfam" id="PF00899"/>
    </source>
</evidence>
<organism evidence="2 3">
    <name type="scientific">Planctomicrobium piriforme</name>
    <dbReference type="NCBI Taxonomy" id="1576369"/>
    <lineage>
        <taxon>Bacteria</taxon>
        <taxon>Pseudomonadati</taxon>
        <taxon>Planctomycetota</taxon>
        <taxon>Planctomycetia</taxon>
        <taxon>Planctomycetales</taxon>
        <taxon>Planctomycetaceae</taxon>
        <taxon>Planctomicrobium</taxon>
    </lineage>
</organism>
<keyword evidence="2" id="KW-0548">Nucleotidyltransferase</keyword>
<dbReference type="InterPro" id="IPR000594">
    <property type="entry name" value="ThiF_NAD_FAD-bd"/>
</dbReference>
<feature type="domain" description="THIF-type NAD/FAD binding fold" evidence="1">
    <location>
        <begin position="13"/>
        <end position="196"/>
    </location>
</feature>
<dbReference type="OrthoDB" id="258438at2"/>
<dbReference type="STRING" id="1576369.SAMN05421753_1166"/>
<dbReference type="GO" id="GO:0008641">
    <property type="term" value="F:ubiquitin-like modifier activating enzyme activity"/>
    <property type="evidence" value="ECO:0007669"/>
    <property type="project" value="InterPro"/>
</dbReference>
<dbReference type="GO" id="GO:0016779">
    <property type="term" value="F:nucleotidyltransferase activity"/>
    <property type="evidence" value="ECO:0007669"/>
    <property type="project" value="UniProtKB-KW"/>
</dbReference>
<dbReference type="GO" id="GO:0061504">
    <property type="term" value="P:cyclic threonylcarbamoyladenosine biosynthetic process"/>
    <property type="evidence" value="ECO:0007669"/>
    <property type="project" value="TreeGrafter"/>
</dbReference>
<dbReference type="PANTHER" id="PTHR43267:SF3">
    <property type="entry name" value="THIF PROTEIN"/>
    <property type="match status" value="1"/>
</dbReference>
<accession>A0A1I3P1B2</accession>
<dbReference type="CDD" id="cd01483">
    <property type="entry name" value="E1_enzyme_family"/>
    <property type="match status" value="1"/>
</dbReference>
<dbReference type="InterPro" id="IPR045886">
    <property type="entry name" value="ThiF/MoeB/HesA"/>
</dbReference>